<dbReference type="Proteomes" id="UP000502502">
    <property type="component" value="Chromosome"/>
</dbReference>
<dbReference type="KEGG" id="ssin:G7078_01070"/>
<accession>A0A6G7ZKS3</accession>
<evidence type="ECO:0000256" key="1">
    <source>
        <dbReference type="SAM" id="MobiDB-lite"/>
    </source>
</evidence>
<evidence type="ECO:0000313" key="4">
    <source>
        <dbReference type="EMBL" id="QIL01518.1"/>
    </source>
</evidence>
<keyword evidence="2" id="KW-1133">Transmembrane helix</keyword>
<feature type="transmembrane region" description="Helical" evidence="2">
    <location>
        <begin position="20"/>
        <end position="37"/>
    </location>
</feature>
<dbReference type="InterPro" id="IPR037682">
    <property type="entry name" value="TonB_C"/>
</dbReference>
<dbReference type="GO" id="GO:0055085">
    <property type="term" value="P:transmembrane transport"/>
    <property type="evidence" value="ECO:0007669"/>
    <property type="project" value="InterPro"/>
</dbReference>
<protein>
    <recommendedName>
        <fullName evidence="3">TonB C-terminal domain-containing protein</fullName>
    </recommendedName>
</protein>
<dbReference type="EMBL" id="CP049871">
    <property type="protein sequence ID" value="QIL01518.1"/>
    <property type="molecule type" value="Genomic_DNA"/>
</dbReference>
<dbReference type="Gene3D" id="3.30.1150.10">
    <property type="match status" value="1"/>
</dbReference>
<dbReference type="Pfam" id="PF03544">
    <property type="entry name" value="TonB_C"/>
    <property type="match status" value="1"/>
</dbReference>
<feature type="region of interest" description="Disordered" evidence="1">
    <location>
        <begin position="114"/>
        <end position="150"/>
    </location>
</feature>
<reference evidence="4 5" key="1">
    <citation type="submission" date="2020-03" db="EMBL/GenBank/DDBJ databases">
        <title>Sphingomonas sp. nov., isolated from fish.</title>
        <authorList>
            <person name="Hyun D.-W."/>
            <person name="Bae J.-W."/>
        </authorList>
    </citation>
    <scope>NUCLEOTIDE SEQUENCE [LARGE SCALE GENOMIC DNA]</scope>
    <source>
        <strain evidence="4 5">HDW15C</strain>
    </source>
</reference>
<sequence length="223" mass="23875">MTTYAPVPAFAERKSAPKTLTIIIAGHAVLLAAVITAKMDLPASFGPTRTVVDLIEAPKDPPPPEPRAEPTAKPVRSVIDRPLPLVPLPAEDDAPAIDTTPVVLPNSGPVIGPSRDPVIDLKPVPKPLPVRTGPRFATPDSQLRPPYPADKISSEEEASLRLRLTIDERGRVTAVDPVGAADASFLTAARKHLIAHWRYRPATEDGRAVASSTVITLRFLLDE</sequence>
<evidence type="ECO:0000313" key="5">
    <source>
        <dbReference type="Proteomes" id="UP000502502"/>
    </source>
</evidence>
<proteinExistence type="predicted"/>
<keyword evidence="5" id="KW-1185">Reference proteome</keyword>
<gene>
    <name evidence="4" type="ORF">G7078_01070</name>
</gene>
<keyword evidence="2" id="KW-0812">Transmembrane</keyword>
<keyword evidence="2" id="KW-0472">Membrane</keyword>
<dbReference type="AlphaFoldDB" id="A0A6G7ZKS3"/>
<organism evidence="4 5">
    <name type="scientific">Sphingomonas sinipercae</name>
    <dbReference type="NCBI Taxonomy" id="2714944"/>
    <lineage>
        <taxon>Bacteria</taxon>
        <taxon>Pseudomonadati</taxon>
        <taxon>Pseudomonadota</taxon>
        <taxon>Alphaproteobacteria</taxon>
        <taxon>Sphingomonadales</taxon>
        <taxon>Sphingomonadaceae</taxon>
        <taxon>Sphingomonas</taxon>
    </lineage>
</organism>
<dbReference type="RefSeq" id="WP_166092122.1">
    <property type="nucleotide sequence ID" value="NZ_CP049871.1"/>
</dbReference>
<feature type="domain" description="TonB C-terminal" evidence="3">
    <location>
        <begin position="132"/>
        <end position="223"/>
    </location>
</feature>
<dbReference type="PROSITE" id="PS52015">
    <property type="entry name" value="TONB_CTD"/>
    <property type="match status" value="1"/>
</dbReference>
<name>A0A6G7ZKS3_9SPHN</name>
<evidence type="ECO:0000256" key="2">
    <source>
        <dbReference type="SAM" id="Phobius"/>
    </source>
</evidence>
<evidence type="ECO:0000259" key="3">
    <source>
        <dbReference type="PROSITE" id="PS52015"/>
    </source>
</evidence>
<dbReference type="SUPFAM" id="SSF74653">
    <property type="entry name" value="TolA/TonB C-terminal domain"/>
    <property type="match status" value="1"/>
</dbReference>